<reference evidence="2" key="1">
    <citation type="journal article" date="2015" name="BMC Genomics">
        <title>Draft genome of a commonly misdiagnosed multidrug resistant pathogen Candida auris.</title>
        <authorList>
            <person name="Chatterjee S."/>
            <person name="Alampalli S.V."/>
            <person name="Nageshan R.K."/>
            <person name="Chettiar S.T."/>
            <person name="Joshi S."/>
            <person name="Tatu U.S."/>
        </authorList>
    </citation>
    <scope>NUCLEOTIDE SEQUENCE [LARGE SCALE GENOMIC DNA]</scope>
    <source>
        <strain evidence="2">6684</strain>
    </source>
</reference>
<evidence type="ECO:0000313" key="1">
    <source>
        <dbReference type="EMBL" id="KND96346.1"/>
    </source>
</evidence>
<proteinExistence type="predicted"/>
<accession>A0A0L0NQD3</accession>
<dbReference type="EMBL" id="LGST01000057">
    <property type="protein sequence ID" value="KND96346.1"/>
    <property type="molecule type" value="Genomic_DNA"/>
</dbReference>
<dbReference type="Proteomes" id="UP000037122">
    <property type="component" value="Unassembled WGS sequence"/>
</dbReference>
<protein>
    <submittedName>
        <fullName evidence="1">Uncharacterized protein</fullName>
    </submittedName>
</protein>
<gene>
    <name evidence="1" type="ORF">QG37_07478</name>
</gene>
<organism evidence="1 2">
    <name type="scientific">Candidozyma auris</name>
    <name type="common">Yeast</name>
    <name type="synonym">Candida auris</name>
    <dbReference type="NCBI Taxonomy" id="498019"/>
    <lineage>
        <taxon>Eukaryota</taxon>
        <taxon>Fungi</taxon>
        <taxon>Dikarya</taxon>
        <taxon>Ascomycota</taxon>
        <taxon>Saccharomycotina</taxon>
        <taxon>Pichiomycetes</taxon>
        <taxon>Metschnikowiaceae</taxon>
        <taxon>Candidozyma</taxon>
    </lineage>
</organism>
<evidence type="ECO:0000313" key="2">
    <source>
        <dbReference type="Proteomes" id="UP000037122"/>
    </source>
</evidence>
<dbReference type="VEuPathDB" id="FungiDB:QG37_07478"/>
<comment type="caution">
    <text evidence="1">The sequence shown here is derived from an EMBL/GenBank/DDBJ whole genome shotgun (WGS) entry which is preliminary data.</text>
</comment>
<sequence length="59" mass="7012">MLCFLYKFDFMSFHVPFFKFKTIPALILDVNRVLFIETLILKAKKSKMLVCNNLQILLL</sequence>
<name>A0A0L0NQD3_CANAR</name>
<dbReference type="AlphaFoldDB" id="A0A0L0NQD3"/>